<dbReference type="EMBL" id="CP023270">
    <property type="protein sequence ID" value="AVJ30012.1"/>
    <property type="molecule type" value="Genomic_DNA"/>
</dbReference>
<dbReference type="InterPro" id="IPR003718">
    <property type="entry name" value="OsmC/Ohr_fam"/>
</dbReference>
<evidence type="ECO:0000256" key="1">
    <source>
        <dbReference type="ARBA" id="ARBA00007378"/>
    </source>
</evidence>
<dbReference type="OrthoDB" id="9797508at2"/>
<dbReference type="GO" id="GO:0006979">
    <property type="term" value="P:response to oxidative stress"/>
    <property type="evidence" value="ECO:0007669"/>
    <property type="project" value="InterPro"/>
</dbReference>
<dbReference type="InterPro" id="IPR015946">
    <property type="entry name" value="KH_dom-like_a/b"/>
</dbReference>
<feature type="region of interest" description="Disordered" evidence="2">
    <location>
        <begin position="13"/>
        <end position="46"/>
    </location>
</feature>
<dbReference type="RefSeq" id="WP_056559187.1">
    <property type="nucleotide sequence ID" value="NZ_CP023270.1"/>
</dbReference>
<evidence type="ECO:0000313" key="4">
    <source>
        <dbReference type="Proteomes" id="UP000239477"/>
    </source>
</evidence>
<reference evidence="3 4" key="1">
    <citation type="submission" date="2017-09" db="EMBL/GenBank/DDBJ databases">
        <title>Genomic, metabolic, and phenotypic characteristics of bacterial isolates from the natural microbiome of the model nematode Caenorhabditis elegans.</title>
        <authorList>
            <person name="Zimmermann J."/>
            <person name="Obeng N."/>
            <person name="Yang W."/>
            <person name="Obeng O."/>
            <person name="Kissoyan K."/>
            <person name="Pees B."/>
            <person name="Dirksen P."/>
            <person name="Hoppner M."/>
            <person name="Franke A."/>
            <person name="Rosenstiel P."/>
            <person name="Leippe M."/>
            <person name="Dierking K."/>
            <person name="Kaleta C."/>
            <person name="Schulenburg H."/>
        </authorList>
    </citation>
    <scope>NUCLEOTIDE SEQUENCE [LARGE SCALE GENOMIC DNA]</scope>
    <source>
        <strain evidence="3 4">MYb73</strain>
    </source>
</reference>
<evidence type="ECO:0000256" key="2">
    <source>
        <dbReference type="SAM" id="MobiDB-lite"/>
    </source>
</evidence>
<accession>A0A2S0ID98</accession>
<comment type="similarity">
    <text evidence="1">Belongs to the OsmC/Ohr family.</text>
</comment>
<dbReference type="Proteomes" id="UP000239477">
    <property type="component" value="Chromosome"/>
</dbReference>
<dbReference type="InterPro" id="IPR036102">
    <property type="entry name" value="OsmC/Ohrsf"/>
</dbReference>
<organism evidence="3 4">
    <name type="scientific">Achromobacter spanius</name>
    <dbReference type="NCBI Taxonomy" id="217203"/>
    <lineage>
        <taxon>Bacteria</taxon>
        <taxon>Pseudomonadati</taxon>
        <taxon>Pseudomonadota</taxon>
        <taxon>Betaproteobacteria</taxon>
        <taxon>Burkholderiales</taxon>
        <taxon>Alcaligenaceae</taxon>
        <taxon>Achromobacter</taxon>
    </lineage>
</organism>
<gene>
    <name evidence="3" type="ORF">CLM73_24535</name>
</gene>
<dbReference type="Pfam" id="PF02566">
    <property type="entry name" value="OsmC"/>
    <property type="match status" value="1"/>
</dbReference>
<name>A0A2S0ID98_9BURK</name>
<dbReference type="AlphaFoldDB" id="A0A2S0ID98"/>
<dbReference type="SUPFAM" id="SSF82784">
    <property type="entry name" value="OsmC-like"/>
    <property type="match status" value="1"/>
</dbReference>
<dbReference type="PANTHER" id="PTHR33797:SF2">
    <property type="entry name" value="ORGANIC HYDROPEROXIDE RESISTANCE PROTEIN-LIKE"/>
    <property type="match status" value="1"/>
</dbReference>
<dbReference type="Gene3D" id="3.30.300.20">
    <property type="match status" value="1"/>
</dbReference>
<sequence>MAKQLEQVLYTAHTHTTAGREGAGRSSDGALDVTLSTPGSGKPGTNPEQLFGVGYSACFMGAIKRAGATHGITVPRDIAIDASVSLGKVDNGANFALGVTLAVSLPGLTGEQKQLLVESAHQLCPYSRAIRDNIDVQFQIV</sequence>
<evidence type="ECO:0000313" key="3">
    <source>
        <dbReference type="EMBL" id="AVJ30012.1"/>
    </source>
</evidence>
<dbReference type="Gene3D" id="2.20.25.10">
    <property type="match status" value="1"/>
</dbReference>
<keyword evidence="4" id="KW-1185">Reference proteome</keyword>
<proteinExistence type="inferred from homology"/>
<protein>
    <submittedName>
        <fullName evidence="3">Peroxiredoxin</fullName>
    </submittedName>
</protein>
<dbReference type="InterPro" id="IPR019953">
    <property type="entry name" value="OHR"/>
</dbReference>
<dbReference type="NCBIfam" id="TIGR03561">
    <property type="entry name" value="organ_hyd_perox"/>
    <property type="match status" value="1"/>
</dbReference>
<dbReference type="PANTHER" id="PTHR33797">
    <property type="entry name" value="ORGANIC HYDROPEROXIDE RESISTANCE PROTEIN-LIKE"/>
    <property type="match status" value="1"/>
</dbReference>